<feature type="region of interest" description="Disordered" evidence="1">
    <location>
        <begin position="1"/>
        <end position="188"/>
    </location>
</feature>
<dbReference type="Proteomes" id="UP001150569">
    <property type="component" value="Unassembled WGS sequence"/>
</dbReference>
<evidence type="ECO:0000313" key="2">
    <source>
        <dbReference type="EMBL" id="KAJ1921634.1"/>
    </source>
</evidence>
<proteinExistence type="predicted"/>
<reference evidence="2" key="1">
    <citation type="submission" date="2022-07" db="EMBL/GenBank/DDBJ databases">
        <title>Phylogenomic reconstructions and comparative analyses of Kickxellomycotina fungi.</title>
        <authorList>
            <person name="Reynolds N.K."/>
            <person name="Stajich J.E."/>
            <person name="Barry K."/>
            <person name="Grigoriev I.V."/>
            <person name="Crous P."/>
            <person name="Smith M.E."/>
        </authorList>
    </citation>
    <scope>NUCLEOTIDE SEQUENCE</scope>
    <source>
        <strain evidence="2">RSA 861</strain>
    </source>
</reference>
<feature type="compositionally biased region" description="Low complexity" evidence="1">
    <location>
        <begin position="222"/>
        <end position="232"/>
    </location>
</feature>
<evidence type="ECO:0000313" key="3">
    <source>
        <dbReference type="Proteomes" id="UP001150569"/>
    </source>
</evidence>
<dbReference type="EMBL" id="JANBPT010000413">
    <property type="protein sequence ID" value="KAJ1921634.1"/>
    <property type="molecule type" value="Genomic_DNA"/>
</dbReference>
<accession>A0A9W8A6S6</accession>
<dbReference type="OrthoDB" id="2161028at2759"/>
<evidence type="ECO:0000256" key="1">
    <source>
        <dbReference type="SAM" id="MobiDB-lite"/>
    </source>
</evidence>
<dbReference type="AlphaFoldDB" id="A0A9W8A6S6"/>
<organism evidence="2 3">
    <name type="scientific">Tieghemiomyces parasiticus</name>
    <dbReference type="NCBI Taxonomy" id="78921"/>
    <lineage>
        <taxon>Eukaryota</taxon>
        <taxon>Fungi</taxon>
        <taxon>Fungi incertae sedis</taxon>
        <taxon>Zoopagomycota</taxon>
        <taxon>Kickxellomycotina</taxon>
        <taxon>Dimargaritomycetes</taxon>
        <taxon>Dimargaritales</taxon>
        <taxon>Dimargaritaceae</taxon>
        <taxon>Tieghemiomyces</taxon>
    </lineage>
</organism>
<gene>
    <name evidence="2" type="ORF">IWQ60_006700</name>
</gene>
<sequence>MSPSEGDAEPPRRRLTTRTVASRYMQTASRTSKAAERTGETDPPMVTSSTTTTSPNGFPQGTATAAQGPTPRVARLAARTAITRKGSSNQLAPARRPPGITKAEQPSSTMVTSKKPRVEMGETPPPACGSRVTRKPSHNSLVPIGDRSLANPSPDNDLVKANPAPSLRRQPSRALVGTRATKRASVANTSTVEPQLVIPVSPLPKIEDTVCRENVSTPDLPASPTTAHPSPAKDAPEPTSGSTAVSEQWGDRVLALTTRWLQWVYLNQQTTRQFRARRASAEGQLRTAWLALARLEADIFNTERLVTLAGRLTTVRAPIHTVCRQDLAVIQDGLLLVQAQYAQLAGALRVNTNLMSVADVRPGSQADLLAAVRQTLYGLTLDQDGQGEAVNETQRLTQTVQALTNGLCDELRDLRYVLGLALSVDTLEAAYQSTILPAP</sequence>
<keyword evidence="3" id="KW-1185">Reference proteome</keyword>
<feature type="region of interest" description="Disordered" evidence="1">
    <location>
        <begin position="215"/>
        <end position="247"/>
    </location>
</feature>
<feature type="compositionally biased region" description="Polar residues" evidence="1">
    <location>
        <begin position="55"/>
        <end position="67"/>
    </location>
</feature>
<name>A0A9W8A6S6_9FUNG</name>
<feature type="compositionally biased region" description="Polar residues" evidence="1">
    <location>
        <begin position="17"/>
        <end position="32"/>
    </location>
</feature>
<protein>
    <submittedName>
        <fullName evidence="2">Uncharacterized protein</fullName>
    </submittedName>
</protein>
<comment type="caution">
    <text evidence="2">The sequence shown here is derived from an EMBL/GenBank/DDBJ whole genome shotgun (WGS) entry which is preliminary data.</text>
</comment>